<protein>
    <submittedName>
        <fullName evidence="1">Uncharacterized protein</fullName>
    </submittedName>
</protein>
<gene>
    <name evidence="1" type="ORF">V7S43_011713</name>
</gene>
<reference evidence="1 2" key="1">
    <citation type="submission" date="2024-09" db="EMBL/GenBank/DDBJ databases">
        <title>Genome sequencing and assembly of Phytophthora oleae, isolate VK10A, causative agent of rot of olive drupes.</title>
        <authorList>
            <person name="Conti Taguali S."/>
            <person name="Riolo M."/>
            <person name="La Spada F."/>
            <person name="Cacciola S.O."/>
            <person name="Dionisio G."/>
        </authorList>
    </citation>
    <scope>NUCLEOTIDE SEQUENCE [LARGE SCALE GENOMIC DNA]</scope>
    <source>
        <strain evidence="1 2">VK10A</strain>
    </source>
</reference>
<sequence length="640" mass="70745">MRRIREALELFNVLAAVNRPAFLHLLAECVMVADNFADLFTSDLIFVHPVWECYLVGTLSSEDVAAGKCTTWGELFGCDEDPMQYSDEFRIAMGKLEVMRREVNGMLSDSMGRQATVEWGDPRNSIEWTAEHVMMPTKGTQVSMADSFPRQLDTLLRTESPVVVQLCAVSDATKMCELLTLNSTPLAVETMQPRFSAPGGWQLTAALSRMNLSSLRLNLDEIVISASGVACVNAGTLLSTMLCGRSVCMEEHCGPLLQRHGVIHDLQVTFARDSAAGPAGLCSALVEASSIPKVTLNMGILGDRAWWLNQVRWGWLAYALWGSTSHSSIEEARITNIHLSNATVASVAAVLSTCYPPTSLDTADSSEYGFIDVQEGTKLRPCGLEVSDCISVSRDICCRARYVRAEMNQQAEVAVPGYGVCTVQLEDSVNSFVPDYTRPQYKSNRSTCVRSLTMEFFEVENPTLIPNLLSLIGNNLQFLRMGMFWTGRRRSISLDDVAAACPHLNELHLTGFDVLISTGKEFRNWGLKKFFIQNSEEIVELSDCLSDPTCRLSRELEELEISFLRTNDVGAAYVEALASHNGDYLAVMQEKLPLESKTAMISVVNGADTVKAIHRLNETLMRFSFAFAATPKQRTVRVIS</sequence>
<evidence type="ECO:0000313" key="1">
    <source>
        <dbReference type="EMBL" id="KAL3663304.1"/>
    </source>
</evidence>
<organism evidence="1 2">
    <name type="scientific">Phytophthora oleae</name>
    <dbReference type="NCBI Taxonomy" id="2107226"/>
    <lineage>
        <taxon>Eukaryota</taxon>
        <taxon>Sar</taxon>
        <taxon>Stramenopiles</taxon>
        <taxon>Oomycota</taxon>
        <taxon>Peronosporomycetes</taxon>
        <taxon>Peronosporales</taxon>
        <taxon>Peronosporaceae</taxon>
        <taxon>Phytophthora</taxon>
    </lineage>
</organism>
<dbReference type="EMBL" id="JBIMZQ010000028">
    <property type="protein sequence ID" value="KAL3663304.1"/>
    <property type="molecule type" value="Genomic_DNA"/>
</dbReference>
<dbReference type="AlphaFoldDB" id="A0ABD3FE81"/>
<evidence type="ECO:0000313" key="2">
    <source>
        <dbReference type="Proteomes" id="UP001632037"/>
    </source>
</evidence>
<name>A0ABD3FE81_9STRA</name>
<dbReference type="Proteomes" id="UP001632037">
    <property type="component" value="Unassembled WGS sequence"/>
</dbReference>
<keyword evidence="2" id="KW-1185">Reference proteome</keyword>
<comment type="caution">
    <text evidence="1">The sequence shown here is derived from an EMBL/GenBank/DDBJ whole genome shotgun (WGS) entry which is preliminary data.</text>
</comment>
<proteinExistence type="predicted"/>
<accession>A0ABD3FE81</accession>